<evidence type="ECO:0000256" key="1">
    <source>
        <dbReference type="ARBA" id="ARBA00004935"/>
    </source>
</evidence>
<feature type="domain" description="NAD-dependent epimerase/dehydratase" evidence="14">
    <location>
        <begin position="458"/>
        <end position="664"/>
    </location>
</feature>
<evidence type="ECO:0000256" key="10">
    <source>
        <dbReference type="ARBA" id="ARBA00042087"/>
    </source>
</evidence>
<evidence type="ECO:0000256" key="3">
    <source>
        <dbReference type="ARBA" id="ARBA00023002"/>
    </source>
</evidence>
<dbReference type="Proteomes" id="UP001634393">
    <property type="component" value="Unassembled WGS sequence"/>
</dbReference>
<feature type="domain" description="NAD-dependent epimerase/dehydratase" evidence="14">
    <location>
        <begin position="4"/>
        <end position="242"/>
    </location>
</feature>
<keyword evidence="16" id="KW-1185">Reference proteome</keyword>
<dbReference type="InterPro" id="IPR001509">
    <property type="entry name" value="Epimerase_deHydtase"/>
</dbReference>
<evidence type="ECO:0000256" key="9">
    <source>
        <dbReference type="ARBA" id="ARBA00039963"/>
    </source>
</evidence>
<dbReference type="Gene3D" id="3.40.50.720">
    <property type="entry name" value="NAD(P)-binding Rossmann-like Domain"/>
    <property type="match status" value="11"/>
</dbReference>
<dbReference type="GO" id="GO:0009813">
    <property type="term" value="P:flavonoid biosynthetic process"/>
    <property type="evidence" value="ECO:0007669"/>
    <property type="project" value="UniProtKB-KW"/>
</dbReference>
<comment type="function">
    <text evidence="6">Bifunctional enzyme involved in flavonoid metabolism.</text>
</comment>
<evidence type="ECO:0000259" key="14">
    <source>
        <dbReference type="Pfam" id="PF01370"/>
    </source>
</evidence>
<dbReference type="EMBL" id="JBJXBP010000001">
    <property type="protein sequence ID" value="KAL3850137.1"/>
    <property type="molecule type" value="Genomic_DNA"/>
</dbReference>
<dbReference type="SUPFAM" id="SSF51735">
    <property type="entry name" value="NAD(P)-binding Rossmann-fold domains"/>
    <property type="match status" value="8"/>
</dbReference>
<comment type="pathway">
    <text evidence="1">Pigment biosynthesis; anthocyanin biosynthesis.</text>
</comment>
<dbReference type="Pfam" id="PF01370">
    <property type="entry name" value="Epimerase"/>
    <property type="match status" value="5"/>
</dbReference>
<dbReference type="FunFam" id="3.40.50.720:FF:000085">
    <property type="entry name" value="Dihydroflavonol reductase"/>
    <property type="match status" value="4"/>
</dbReference>
<evidence type="ECO:0000313" key="16">
    <source>
        <dbReference type="Proteomes" id="UP001634393"/>
    </source>
</evidence>
<evidence type="ECO:0000256" key="12">
    <source>
        <dbReference type="ARBA" id="ARBA00048870"/>
    </source>
</evidence>
<dbReference type="CDD" id="cd08958">
    <property type="entry name" value="FR_SDR_e"/>
    <property type="match status" value="4"/>
</dbReference>
<keyword evidence="4" id="KW-0284">Flavonoid biosynthesis</keyword>
<dbReference type="EC" id="1.1.1.219" evidence="8"/>
<accession>A0ABD3UM18</accession>
<proteinExistence type="inferred from homology"/>
<comment type="caution">
    <text evidence="15">The sequence shown here is derived from an EMBL/GenBank/DDBJ whole genome shotgun (WGS) entry which is preliminary data.</text>
</comment>
<comment type="catalytic activity">
    <reaction evidence="13">
        <text>a (2R,3S,4S)-leucoanthocyanidin + NADP(+) = a (2R,3R)-dihydroflavonol + NADPH + H(+)</text>
        <dbReference type="Rhea" id="RHEA:54444"/>
        <dbReference type="ChEBI" id="CHEBI:15378"/>
        <dbReference type="ChEBI" id="CHEBI:57783"/>
        <dbReference type="ChEBI" id="CHEBI:58349"/>
        <dbReference type="ChEBI" id="CHEBI:138176"/>
        <dbReference type="ChEBI" id="CHEBI:138188"/>
        <dbReference type="EC" id="1.1.1.219"/>
    </reaction>
</comment>
<name>A0ABD3UM18_9LAMI</name>
<dbReference type="EC" id="1.1.1.234" evidence="7"/>
<keyword evidence="2" id="KW-0521">NADP</keyword>
<comment type="similarity">
    <text evidence="5">Belongs to the NAD(P)-dependent epimerase/dehydratase family. Dihydroflavonol-4-reductase subfamily.</text>
</comment>
<evidence type="ECO:0000313" key="15">
    <source>
        <dbReference type="EMBL" id="KAL3850137.1"/>
    </source>
</evidence>
<dbReference type="InterPro" id="IPR050425">
    <property type="entry name" value="NAD(P)_dehydrat-like"/>
</dbReference>
<evidence type="ECO:0000256" key="7">
    <source>
        <dbReference type="ARBA" id="ARBA00039055"/>
    </source>
</evidence>
<evidence type="ECO:0000256" key="13">
    <source>
        <dbReference type="ARBA" id="ARBA00049132"/>
    </source>
</evidence>
<feature type="domain" description="NAD-dependent epimerase/dehydratase" evidence="14">
    <location>
        <begin position="1124"/>
        <end position="1259"/>
    </location>
</feature>
<sequence>MSTVCVTGASGYIASWLVKFLLQRGHTVKASVRDPNDTKKTAHLRAFSGAKERLHLMKADLLEEGSFDALVDGCDGVFHTASPYIQSFSDPQVELIDPALKGTLNVLGSCSRSPSLKRVVLTSSIAALAFNGLPQTPDVVVDETWWSDPDFCRENKLWYILSKTLAEDAAWKFVKEKGIDMVVINPSMVIGPLLQPTLNTSATKILDLINGAETYPNSAFGWIHVKDIANAHVLAFENPSANGRYCLVERVAHYSEIVKILSEIYPNLQLPKQCADEKLYQPMYNVSKERAKSLGVEFTPLEESIKETTKHRRCFCLSLDYIASWLVKFLLQRGYTFKAYVRDLNDPKKTEHLLALDGAKERLHLMKAELIDPALKGTLNVLASCAKTPSVKRVVLTSSVASVYFNGKPLTPHAELVDPALKGTLNVLESCAKTPSVKRVVLTSSVASVCFNERMSTVAVTGGSGFIGSWLVKTLLQRGYNVKASIRDPNDPRETDHLLALDGAKERLTLFKADLLEPDSFDSLIDGCDGAELLDPALKGTLNVLGSVAKTPSVKRVVLTSSEAAVSFNFTPLNEDVLFWYLLSKLIAEKAAWKFVKEKGIDMVTINPASVLGPLLQPILNTSCANILTLISGAETFQNETWGFVNVKDVVDAHILAYETPSANGRYLMVERTAHHSEVVNILRELYPTLKLPEKSSDDKPFAPTYNVSNERAKSLGVKFTPLKESIRETVESFKENNFFKYNFTFHFGLSYLRPISLLKHTIQYISEINRLLKMKTVAVTGGSGYIASWIIKFLLEKGYTVKASVRYPGAEMKTVAVTGASGYIASWLVKFLLQRGYTVKASVHDPRKTQHLLALDGAKERLQLIKANLLEEGSFDAVVDGCDGVFHTASPFYHTVTDPQAELIDPALKGTLNVLASCAKSPSVKKVVLTSSIAAVAYNGKPRTPDVVVDETWWSDPDFCKQTQMWYVLSKTLAEDAAWKFVKEKDIDMVAINPAMVIGPLLQPTLNTSSAAILNLIKGAETYPNATFGWVNVKDVALAHILAFENPSANGRYCTVESVAHYSEVVNILRELYPTFGLPEKCADDKPFVPKYQVSKEKAKSLGVEFISLKESLKETRKEMSTVAVTGASGYIASWLVKFLLQRGYTVKASVRDLSDPKKTEHLLALDGAKERLHLMKAELIDPALKGTLNVLESCAKTPSVKKVVLTSSVAAVANNGKPRTPDAELIDPALKGTLNVLESCAKTPSVKRVVLTSSASAVAYNGMSTVAVTGASGYIASWLVKFLLQRGYTVKASVRDPKKTEHLLALDGAKERLHLIKANLLEQGSFDAVVDGCDGVFHTASPFYHNVTDPQAELIDPALKGTLNVLASCAKTPSVKRVVLTSSVAAVAFNGKPRTPDVVVDETWWSNIDFCRENKMWYVLSKTLAEEAAWKFAKENGIDMVSINPSMVIGPLLQPTLNTSSAAILNLINGAETFPNATFGWVNVKDVAYAHIFAYENSSANGRYLAVDRTAHHSEIVNILHELYPTLKLPEKCADDKPYAPTYNVSNERAKSIGVEFTSLKQSIKETVESLKEKNLFKA</sequence>
<dbReference type="InterPro" id="IPR036291">
    <property type="entry name" value="NAD(P)-bd_dom_sf"/>
</dbReference>
<dbReference type="GO" id="GO:0045552">
    <property type="term" value="F:dihydroflavanol 4-reductase activity"/>
    <property type="evidence" value="ECO:0007669"/>
    <property type="project" value="UniProtKB-EC"/>
</dbReference>
<evidence type="ECO:0000256" key="8">
    <source>
        <dbReference type="ARBA" id="ARBA00039057"/>
    </source>
</evidence>
<comment type="catalytic activity">
    <reaction evidence="12">
        <text>(2S)-flavan-4-ol + NADP(+) = (2S)-flavanone + NADPH + H(+)</text>
        <dbReference type="Rhea" id="RHEA:11228"/>
        <dbReference type="ChEBI" id="CHEBI:15378"/>
        <dbReference type="ChEBI" id="CHEBI:15605"/>
        <dbReference type="ChEBI" id="CHEBI:15606"/>
        <dbReference type="ChEBI" id="CHEBI:57783"/>
        <dbReference type="ChEBI" id="CHEBI:58349"/>
        <dbReference type="EC" id="1.1.1.234"/>
    </reaction>
</comment>
<feature type="domain" description="NAD-dependent epimerase/dehydratase" evidence="14">
    <location>
        <begin position="816"/>
        <end position="1051"/>
    </location>
</feature>
<evidence type="ECO:0000256" key="6">
    <source>
        <dbReference type="ARBA" id="ARBA00037100"/>
    </source>
</evidence>
<reference evidence="15 16" key="1">
    <citation type="submission" date="2024-12" db="EMBL/GenBank/DDBJ databases">
        <title>The unique morphological basis and parallel evolutionary history of personate flowers in Penstemon.</title>
        <authorList>
            <person name="Depatie T.H."/>
            <person name="Wessinger C.A."/>
        </authorList>
    </citation>
    <scope>NUCLEOTIDE SEQUENCE [LARGE SCALE GENOMIC DNA]</scope>
    <source>
        <strain evidence="15">WTNN_2</strain>
        <tissue evidence="15">Leaf</tissue>
    </source>
</reference>
<dbReference type="PANTHER" id="PTHR10366:SF852">
    <property type="entry name" value="CINNAMOYL-COA REDUCTASE CAD2"/>
    <property type="match status" value="1"/>
</dbReference>
<protein>
    <recommendedName>
        <fullName evidence="9">Dihydroflavonol 4-reductase</fullName>
        <ecNumber evidence="8">1.1.1.219</ecNumber>
        <ecNumber evidence="7">1.1.1.234</ecNumber>
    </recommendedName>
    <alternativeName>
        <fullName evidence="11">Dihydrokaempferol 4-reductase</fullName>
    </alternativeName>
    <alternativeName>
        <fullName evidence="10">Flavanone 4-reductase</fullName>
    </alternativeName>
</protein>
<feature type="domain" description="NAD-dependent epimerase/dehydratase" evidence="14">
    <location>
        <begin position="1268"/>
        <end position="1502"/>
    </location>
</feature>
<organism evidence="15 16">
    <name type="scientific">Penstemon smallii</name>
    <dbReference type="NCBI Taxonomy" id="265156"/>
    <lineage>
        <taxon>Eukaryota</taxon>
        <taxon>Viridiplantae</taxon>
        <taxon>Streptophyta</taxon>
        <taxon>Embryophyta</taxon>
        <taxon>Tracheophyta</taxon>
        <taxon>Spermatophyta</taxon>
        <taxon>Magnoliopsida</taxon>
        <taxon>eudicotyledons</taxon>
        <taxon>Gunneridae</taxon>
        <taxon>Pentapetalae</taxon>
        <taxon>asterids</taxon>
        <taxon>lamiids</taxon>
        <taxon>Lamiales</taxon>
        <taxon>Plantaginaceae</taxon>
        <taxon>Cheloneae</taxon>
        <taxon>Penstemon</taxon>
    </lineage>
</organism>
<evidence type="ECO:0000256" key="5">
    <source>
        <dbReference type="ARBA" id="ARBA00023445"/>
    </source>
</evidence>
<gene>
    <name evidence="15" type="ORF">ACJIZ3_012019</name>
</gene>
<evidence type="ECO:0000256" key="11">
    <source>
        <dbReference type="ARBA" id="ARBA00042831"/>
    </source>
</evidence>
<evidence type="ECO:0000256" key="4">
    <source>
        <dbReference type="ARBA" id="ARBA00023241"/>
    </source>
</evidence>
<dbReference type="GO" id="GO:0047890">
    <property type="term" value="F:flavanone 4-reductase activity"/>
    <property type="evidence" value="ECO:0007669"/>
    <property type="project" value="UniProtKB-EC"/>
</dbReference>
<evidence type="ECO:0000256" key="2">
    <source>
        <dbReference type="ARBA" id="ARBA00022857"/>
    </source>
</evidence>
<keyword evidence="3" id="KW-0560">Oxidoreductase</keyword>
<dbReference type="PANTHER" id="PTHR10366">
    <property type="entry name" value="NAD DEPENDENT EPIMERASE/DEHYDRATASE"/>
    <property type="match status" value="1"/>
</dbReference>